<evidence type="ECO:0000313" key="2">
    <source>
        <dbReference type="EMBL" id="MES1918875.1"/>
    </source>
</evidence>
<keyword evidence="1" id="KW-0808">Transferase</keyword>
<dbReference type="Pfam" id="PF00285">
    <property type="entry name" value="Citrate_synt"/>
    <property type="match status" value="1"/>
</dbReference>
<gene>
    <name evidence="2" type="ORF">MHBO_000770</name>
</gene>
<reference evidence="2 3" key="1">
    <citation type="journal article" date="2024" name="BMC Biol.">
        <title>Comparative genomics of Ascetosporea gives new insight into the evolutionary basis for animal parasitism in Rhizaria.</title>
        <authorList>
            <person name="Hiltunen Thoren M."/>
            <person name="Onut-Brannstrom I."/>
            <person name="Alfjorden A."/>
            <person name="Peckova H."/>
            <person name="Swords F."/>
            <person name="Hooper C."/>
            <person name="Holzer A.S."/>
            <person name="Bass D."/>
            <person name="Burki F."/>
        </authorList>
    </citation>
    <scope>NUCLEOTIDE SEQUENCE [LARGE SCALE GENOMIC DNA]</scope>
    <source>
        <strain evidence="2">20-A016</strain>
    </source>
</reference>
<accession>A0ABV2AGR1</accession>
<dbReference type="InterPro" id="IPR036969">
    <property type="entry name" value="Citrate_synthase_sf"/>
</dbReference>
<dbReference type="Gene3D" id="1.10.580.10">
    <property type="entry name" value="Citrate Synthase, domain 1"/>
    <property type="match status" value="2"/>
</dbReference>
<evidence type="ECO:0000256" key="1">
    <source>
        <dbReference type="RuleBase" id="RU000441"/>
    </source>
</evidence>
<keyword evidence="3" id="KW-1185">Reference proteome</keyword>
<name>A0ABV2AGR1_9EUKA</name>
<dbReference type="EMBL" id="JBDODL010000146">
    <property type="protein sequence ID" value="MES1918875.1"/>
    <property type="molecule type" value="Genomic_DNA"/>
</dbReference>
<proteinExistence type="inferred from homology"/>
<organism evidence="2 3">
    <name type="scientific">Bonamia ostreae</name>
    <dbReference type="NCBI Taxonomy" id="126728"/>
    <lineage>
        <taxon>Eukaryota</taxon>
        <taxon>Sar</taxon>
        <taxon>Rhizaria</taxon>
        <taxon>Endomyxa</taxon>
        <taxon>Ascetosporea</taxon>
        <taxon>Haplosporida</taxon>
        <taxon>Bonamia</taxon>
    </lineage>
</organism>
<dbReference type="Proteomes" id="UP001439008">
    <property type="component" value="Unassembled WGS sequence"/>
</dbReference>
<dbReference type="PROSITE" id="PS00480">
    <property type="entry name" value="CITRATE_SYNTHASE"/>
    <property type="match status" value="1"/>
</dbReference>
<comment type="similarity">
    <text evidence="1">Belongs to the citrate synthase family.</text>
</comment>
<dbReference type="PRINTS" id="PR00143">
    <property type="entry name" value="CITRTSNTHASE"/>
</dbReference>
<dbReference type="InterPro" id="IPR016142">
    <property type="entry name" value="Citrate_synth-like_lrg_a-sub"/>
</dbReference>
<evidence type="ECO:0000313" key="3">
    <source>
        <dbReference type="Proteomes" id="UP001439008"/>
    </source>
</evidence>
<sequence>MSPYSKFRKAYFERAPKTDLWYYAFEDAMDMIARTPLIAARIYRNLYHGGKQIENVKSEDISGNFARLLGFDKFEVDELMRLYMTIHSDHEGGNVSSHTAHLVGSAMSDPYLAFSASINGLAGPLHGLANQEVLTFLKSLDKKFPGEELTIKNLSKEIKATLDKGQLVPGFGHAVLRVTDPRYTLQSEFARIYLDKNDRLYKIVKILNELVPSILKGFKKIQNPYNNVDGHSGTILNYFGLTQSNFYTVLFAVSRCIGVNCNLIISRIYGLPIERPKSATTKWIAENI</sequence>
<dbReference type="PANTHER" id="PTHR11739:SF8">
    <property type="entry name" value="CITRATE SYNTHASE, MITOCHONDRIAL"/>
    <property type="match status" value="1"/>
</dbReference>
<dbReference type="InterPro" id="IPR019810">
    <property type="entry name" value="Citrate_synthase_AS"/>
</dbReference>
<dbReference type="NCBIfam" id="NF007128">
    <property type="entry name" value="PRK09569.1"/>
    <property type="match status" value="1"/>
</dbReference>
<protein>
    <recommendedName>
        <fullName evidence="1">Citrate synthase</fullName>
    </recommendedName>
</protein>
<comment type="caution">
    <text evidence="2">The sequence shown here is derived from an EMBL/GenBank/DDBJ whole genome shotgun (WGS) entry which is preliminary data.</text>
</comment>
<dbReference type="PANTHER" id="PTHR11739">
    <property type="entry name" value="CITRATE SYNTHASE"/>
    <property type="match status" value="1"/>
</dbReference>
<dbReference type="SUPFAM" id="SSF48256">
    <property type="entry name" value="Citrate synthase"/>
    <property type="match status" value="1"/>
</dbReference>
<dbReference type="InterPro" id="IPR002020">
    <property type="entry name" value="Citrate_synthase"/>
</dbReference>